<dbReference type="InterPro" id="IPR052419">
    <property type="entry name" value="5_3-deoxyribonucleotidase-like"/>
</dbReference>
<evidence type="ECO:0000256" key="3">
    <source>
        <dbReference type="PIRNR" id="PIRNR021362"/>
    </source>
</evidence>
<dbReference type="RefSeq" id="WP_419151126.1">
    <property type="nucleotide sequence ID" value="NZ_JAUSTR010000001.1"/>
</dbReference>
<gene>
    <name evidence="4" type="ORF">J2S06_000396</name>
</gene>
<dbReference type="Gene3D" id="3.40.50.1000">
    <property type="entry name" value="HAD superfamily/HAD-like"/>
    <property type="match status" value="1"/>
</dbReference>
<dbReference type="InterPro" id="IPR036412">
    <property type="entry name" value="HAD-like_sf"/>
</dbReference>
<dbReference type="Pfam" id="PF24694">
    <property type="entry name" value="LNS2_PITM1-3"/>
    <property type="match status" value="1"/>
</dbReference>
<dbReference type="EMBL" id="JAUSTR010000001">
    <property type="protein sequence ID" value="MDQ0161326.1"/>
    <property type="molecule type" value="Genomic_DNA"/>
</dbReference>
<dbReference type="EC" id="3.1.3.-" evidence="3"/>
<evidence type="ECO:0000313" key="5">
    <source>
        <dbReference type="Proteomes" id="UP001225646"/>
    </source>
</evidence>
<organism evidence="4 5">
    <name type="scientific">Aeribacillus alveayuensis</name>
    <dbReference type="NCBI Taxonomy" id="279215"/>
    <lineage>
        <taxon>Bacteria</taxon>
        <taxon>Bacillati</taxon>
        <taxon>Bacillota</taxon>
        <taxon>Bacilli</taxon>
        <taxon>Bacillales</taxon>
        <taxon>Bacillaceae</taxon>
        <taxon>Aeribacillus</taxon>
    </lineage>
</organism>
<protein>
    <recommendedName>
        <fullName evidence="3">Nucleotidase</fullName>
        <ecNumber evidence="3">3.1.3.-</ecNumber>
    </recommendedName>
</protein>
<sequence length="196" mass="23710">MLRMGIDIDGTITSPETFVPYLNKSFQLNITLEDIKEYDLTKLLKINEEEFWKWMNQNEPMIYENAPLAPFAKEVLNEWKDFHQLIYITARRKHLQKLTYDWFQKHHIPFHHIELVGTHDKILSAKKHGVDIFFEDKHDNAVMISEELNIPVLLFNTPYNQEPIPKNVFRVNNWFEAKEWLEYWYPVKQNFRDNQS</sequence>
<comment type="caution">
    <text evidence="4">The sequence shown here is derived from an EMBL/GenBank/DDBJ whole genome shotgun (WGS) entry which is preliminary data.</text>
</comment>
<dbReference type="Proteomes" id="UP001225646">
    <property type="component" value="Unassembled WGS sequence"/>
</dbReference>
<keyword evidence="2 3" id="KW-0378">Hydrolase</keyword>
<reference evidence="4 5" key="1">
    <citation type="submission" date="2023-07" db="EMBL/GenBank/DDBJ databases">
        <title>Genomic Encyclopedia of Type Strains, Phase IV (KMG-IV): sequencing the most valuable type-strain genomes for metagenomic binning, comparative biology and taxonomic classification.</title>
        <authorList>
            <person name="Goeker M."/>
        </authorList>
    </citation>
    <scope>NUCLEOTIDE SEQUENCE [LARGE SCALE GENOMIC DNA]</scope>
    <source>
        <strain evidence="4 5">DSM 19092</strain>
    </source>
</reference>
<dbReference type="InterPro" id="IPR009206">
    <property type="entry name" value="Nucleotidase_putative"/>
</dbReference>
<evidence type="ECO:0000313" key="4">
    <source>
        <dbReference type="EMBL" id="MDQ0161326.1"/>
    </source>
</evidence>
<dbReference type="PIRSF" id="PIRSF021362">
    <property type="entry name" value="UCP021362_HAD"/>
    <property type="match status" value="1"/>
</dbReference>
<comment type="similarity">
    <text evidence="1 3">Belongs to the 5'(3')-deoxyribonucleotidase family.</text>
</comment>
<name>A0ABT9VK33_9BACI</name>
<dbReference type="PANTHER" id="PTHR35134:SF2">
    <property type="entry name" value="NUCLEOTIDASE YQFW-RELATED"/>
    <property type="match status" value="1"/>
</dbReference>
<dbReference type="SUPFAM" id="SSF56784">
    <property type="entry name" value="HAD-like"/>
    <property type="match status" value="1"/>
</dbReference>
<dbReference type="PANTHER" id="PTHR35134">
    <property type="entry name" value="NUCLEOTIDASE YQFW-RELATED"/>
    <property type="match status" value="1"/>
</dbReference>
<accession>A0ABT9VK33</accession>
<proteinExistence type="inferred from homology"/>
<evidence type="ECO:0000256" key="2">
    <source>
        <dbReference type="ARBA" id="ARBA00022801"/>
    </source>
</evidence>
<dbReference type="InterPro" id="IPR023214">
    <property type="entry name" value="HAD_sf"/>
</dbReference>
<keyword evidence="5" id="KW-1185">Reference proteome</keyword>
<evidence type="ECO:0000256" key="1">
    <source>
        <dbReference type="ARBA" id="ARBA00009589"/>
    </source>
</evidence>